<sequence>MIAMKNDATRNERLKAALRDNLKRRKAQTRIRGQTVMEISEQAAGGAEKERKPQGEGDGDG</sequence>
<proteinExistence type="predicted"/>
<dbReference type="EMBL" id="JBHTND010000002">
    <property type="protein sequence ID" value="MFD1300458.1"/>
    <property type="molecule type" value="Genomic_DNA"/>
</dbReference>
<gene>
    <name evidence="2" type="ORF">ACFQ4G_02510</name>
</gene>
<evidence type="ECO:0000256" key="1">
    <source>
        <dbReference type="SAM" id="MobiDB-lite"/>
    </source>
</evidence>
<name>A0ABW3WSZ3_9HYPH</name>
<organism evidence="2 3">
    <name type="scientific">Methylobacterium marchantiae</name>
    <dbReference type="NCBI Taxonomy" id="600331"/>
    <lineage>
        <taxon>Bacteria</taxon>
        <taxon>Pseudomonadati</taxon>
        <taxon>Pseudomonadota</taxon>
        <taxon>Alphaproteobacteria</taxon>
        <taxon>Hyphomicrobiales</taxon>
        <taxon>Methylobacteriaceae</taxon>
        <taxon>Methylobacterium</taxon>
    </lineage>
</organism>
<dbReference type="RefSeq" id="WP_238203388.1">
    <property type="nucleotide sequence ID" value="NZ_JBHTND010000002.1"/>
</dbReference>
<feature type="region of interest" description="Disordered" evidence="1">
    <location>
        <begin position="38"/>
        <end position="61"/>
    </location>
</feature>
<protein>
    <submittedName>
        <fullName evidence="2">Uncharacterized protein</fullName>
    </submittedName>
</protein>
<keyword evidence="3" id="KW-1185">Reference proteome</keyword>
<evidence type="ECO:0000313" key="3">
    <source>
        <dbReference type="Proteomes" id="UP001597176"/>
    </source>
</evidence>
<dbReference type="Proteomes" id="UP001597176">
    <property type="component" value="Unassembled WGS sequence"/>
</dbReference>
<evidence type="ECO:0000313" key="2">
    <source>
        <dbReference type="EMBL" id="MFD1300458.1"/>
    </source>
</evidence>
<comment type="caution">
    <text evidence="2">The sequence shown here is derived from an EMBL/GenBank/DDBJ whole genome shotgun (WGS) entry which is preliminary data.</text>
</comment>
<reference evidence="3" key="1">
    <citation type="journal article" date="2019" name="Int. J. Syst. Evol. Microbiol.">
        <title>The Global Catalogue of Microorganisms (GCM) 10K type strain sequencing project: providing services to taxonomists for standard genome sequencing and annotation.</title>
        <authorList>
            <consortium name="The Broad Institute Genomics Platform"/>
            <consortium name="The Broad Institute Genome Sequencing Center for Infectious Disease"/>
            <person name="Wu L."/>
            <person name="Ma J."/>
        </authorList>
    </citation>
    <scope>NUCLEOTIDE SEQUENCE [LARGE SCALE GENOMIC DNA]</scope>
    <source>
        <strain evidence="3">CCUG 56108</strain>
    </source>
</reference>
<accession>A0ABW3WSZ3</accession>